<dbReference type="InterPro" id="IPR047794">
    <property type="entry name" value="C45_proenzyme-like"/>
</dbReference>
<dbReference type="RefSeq" id="WP_164319415.1">
    <property type="nucleotide sequence ID" value="NZ_JAAGLU010000028.1"/>
</dbReference>
<sequence length="366" mass="39388">MGRDPEQRPVIVRHHLHSTDPTERGHTLGTADGDRIRANITGYERLFEAVEVDPALLRPYGEQALDEIRRWAPALHRELAAVAEAAGIDVWRLGMLNARTEILATVGATAEGECSTAVYVGGPGAPHTVQTWDWHEEFTDGRTLTRHPAGRAGDARIFTEAGILGKIGLNSSGLGLHFNILSHAADGERIGVPVHVVARRILDEATTLAEAVDIARSADVSASTVLTVVTFDGRHGDAACVELSPAGTAVLPPDPDGYLLHTNHFLDQRLAAGESAAPTGSTYARLKHLTARRELLAATDPARWTELLHAHEDDGAPVCCHPQPGLPFHQQWRTLLTVGLDLAQGRLRCHAGGPCTAGEESSWEYV</sequence>
<reference evidence="2" key="1">
    <citation type="submission" date="2020-01" db="EMBL/GenBank/DDBJ databases">
        <title>Insect and environment-associated Actinomycetes.</title>
        <authorList>
            <person name="Currrie C."/>
            <person name="Chevrette M."/>
            <person name="Carlson C."/>
            <person name="Stubbendieck R."/>
            <person name="Wendt-Pienkowski E."/>
        </authorList>
    </citation>
    <scope>NUCLEOTIDE SEQUENCE</scope>
    <source>
        <strain evidence="2">SID12501</strain>
    </source>
</reference>
<accession>A0A6B3BZT2</accession>
<proteinExistence type="predicted"/>
<feature type="domain" description="Peptidase C45 hydrolase" evidence="1">
    <location>
        <begin position="127"/>
        <end position="353"/>
    </location>
</feature>
<dbReference type="PANTHER" id="PTHR34180">
    <property type="entry name" value="PEPTIDASE C45"/>
    <property type="match status" value="1"/>
</dbReference>
<comment type="caution">
    <text evidence="2">The sequence shown here is derived from an EMBL/GenBank/DDBJ whole genome shotgun (WGS) entry which is preliminary data.</text>
</comment>
<dbReference type="InterPro" id="IPR047801">
    <property type="entry name" value="Peptidase_C45"/>
</dbReference>
<gene>
    <name evidence="2" type="ORF">G3I71_30050</name>
</gene>
<evidence type="ECO:0000313" key="2">
    <source>
        <dbReference type="EMBL" id="NEC89953.1"/>
    </source>
</evidence>
<dbReference type="PANTHER" id="PTHR34180:SF1">
    <property type="entry name" value="BETA-ALANYL-DOPAMINE_CARCININE HYDROLASE"/>
    <property type="match status" value="1"/>
</dbReference>
<dbReference type="Gene3D" id="1.10.10.2120">
    <property type="match status" value="1"/>
</dbReference>
<dbReference type="AlphaFoldDB" id="A0A6B3BZT2"/>
<dbReference type="Pfam" id="PF03417">
    <property type="entry name" value="AAT"/>
    <property type="match status" value="1"/>
</dbReference>
<organism evidence="2">
    <name type="scientific">Streptomyces sp. SID12501</name>
    <dbReference type="NCBI Taxonomy" id="2706042"/>
    <lineage>
        <taxon>Bacteria</taxon>
        <taxon>Bacillati</taxon>
        <taxon>Actinomycetota</taxon>
        <taxon>Actinomycetes</taxon>
        <taxon>Kitasatosporales</taxon>
        <taxon>Streptomycetaceae</taxon>
        <taxon>Streptomyces</taxon>
    </lineage>
</organism>
<protein>
    <submittedName>
        <fullName evidence="2">Peptidase C45</fullName>
    </submittedName>
</protein>
<evidence type="ECO:0000259" key="1">
    <source>
        <dbReference type="Pfam" id="PF03417"/>
    </source>
</evidence>
<name>A0A6B3BZT2_9ACTN</name>
<dbReference type="EMBL" id="JAAGLU010000028">
    <property type="protein sequence ID" value="NEC89953.1"/>
    <property type="molecule type" value="Genomic_DNA"/>
</dbReference>
<dbReference type="NCBIfam" id="NF040521">
    <property type="entry name" value="C45_proenzyme"/>
    <property type="match status" value="1"/>
</dbReference>
<dbReference type="Gene3D" id="3.60.60.10">
    <property type="entry name" value="Penicillin V Acylase, Chain A"/>
    <property type="match status" value="1"/>
</dbReference>
<dbReference type="InterPro" id="IPR005079">
    <property type="entry name" value="Peptidase_C45_hydrolase"/>
</dbReference>